<feature type="domain" description="Septum formation inhibitor MinC N-terminal" evidence="8">
    <location>
        <begin position="13"/>
        <end position="85"/>
    </location>
</feature>
<dbReference type="SUPFAM" id="SSF63848">
    <property type="entry name" value="Cell-division inhibitor MinC, C-terminal domain"/>
    <property type="match status" value="1"/>
</dbReference>
<proteinExistence type="inferred from homology"/>
<dbReference type="Gene3D" id="2.160.20.70">
    <property type="match status" value="1"/>
</dbReference>
<dbReference type="HAMAP" id="MF_00267">
    <property type="entry name" value="MinC"/>
    <property type="match status" value="1"/>
</dbReference>
<evidence type="ECO:0000259" key="8">
    <source>
        <dbReference type="Pfam" id="PF05209"/>
    </source>
</evidence>
<dbReference type="EMBL" id="JAGQDD010000016">
    <property type="protein sequence ID" value="MBQ0932381.1"/>
    <property type="molecule type" value="Genomic_DNA"/>
</dbReference>
<protein>
    <recommendedName>
        <fullName evidence="6">Probable septum site-determining protein MinC</fullName>
    </recommendedName>
</protein>
<dbReference type="RefSeq" id="WP_210855938.1">
    <property type="nucleotide sequence ID" value="NZ_JAGQDD010000016.1"/>
</dbReference>
<comment type="caution">
    <text evidence="9">The sequence shown here is derived from an EMBL/GenBank/DDBJ whole genome shotgun (WGS) entry which is preliminary data.</text>
</comment>
<dbReference type="Pfam" id="PF05209">
    <property type="entry name" value="MinC_N"/>
    <property type="match status" value="1"/>
</dbReference>
<dbReference type="InterPro" id="IPR005526">
    <property type="entry name" value="Septum_form_inhib_MinC_C"/>
</dbReference>
<reference evidence="9 10" key="1">
    <citation type="submission" date="2021-04" db="EMBL/GenBank/DDBJ databases">
        <title>The genome sequence of Ideonella sp. 3Y2.</title>
        <authorList>
            <person name="Liu Y."/>
        </authorList>
    </citation>
    <scope>NUCLEOTIDE SEQUENCE [LARGE SCALE GENOMIC DNA]</scope>
    <source>
        <strain evidence="9 10">3Y2</strain>
    </source>
</reference>
<dbReference type="InterPro" id="IPR036145">
    <property type="entry name" value="MinC_C_sf"/>
</dbReference>
<dbReference type="GO" id="GO:0000917">
    <property type="term" value="P:division septum assembly"/>
    <property type="evidence" value="ECO:0007669"/>
    <property type="project" value="UniProtKB-KW"/>
</dbReference>
<sequence>MAVSSRAGAAVALELKSATLDLLALPLKTLDLDELDAALSALVGDGPGAFDNEPACLDLSALPAGSAAPDIHALTGLLARHGLRLVAVRGGDAAQTAAAVAAGLFEAAPPATPRAPVAAPTPAPVAAPVAAPEAAAPPPAVLPDPAPVPALIIDKPLRSGQQVYARGGDLIVLAVVSFGAEVIADGSIHVYAPLRGRAIAGARGDTGARVFAAQMEPQLVSVAGIWRNFDADLPPEVAGKPAQVRLEGESLRIEPLKF</sequence>
<keyword evidence="2 6" id="KW-0132">Cell division</keyword>
<evidence type="ECO:0000313" key="10">
    <source>
        <dbReference type="Proteomes" id="UP000676246"/>
    </source>
</evidence>
<evidence type="ECO:0000313" key="9">
    <source>
        <dbReference type="EMBL" id="MBQ0932381.1"/>
    </source>
</evidence>
<dbReference type="GO" id="GO:0051302">
    <property type="term" value="P:regulation of cell division"/>
    <property type="evidence" value="ECO:0007669"/>
    <property type="project" value="InterPro"/>
</dbReference>
<organism evidence="9 10">
    <name type="scientific">Ideonella alba</name>
    <dbReference type="NCBI Taxonomy" id="2824118"/>
    <lineage>
        <taxon>Bacteria</taxon>
        <taxon>Pseudomonadati</taxon>
        <taxon>Pseudomonadota</taxon>
        <taxon>Betaproteobacteria</taxon>
        <taxon>Burkholderiales</taxon>
        <taxon>Sphaerotilaceae</taxon>
        <taxon>Ideonella</taxon>
    </lineage>
</organism>
<dbReference type="Gene3D" id="3.30.70.260">
    <property type="match status" value="1"/>
</dbReference>
<dbReference type="AlphaFoldDB" id="A0A940YFL1"/>
<keyword evidence="3 6" id="KW-0717">Septation</keyword>
<evidence type="ECO:0000256" key="5">
    <source>
        <dbReference type="ARBA" id="ARBA00025606"/>
    </source>
</evidence>
<dbReference type="GO" id="GO:0000902">
    <property type="term" value="P:cell morphogenesis"/>
    <property type="evidence" value="ECO:0007669"/>
    <property type="project" value="InterPro"/>
</dbReference>
<evidence type="ECO:0000256" key="3">
    <source>
        <dbReference type="ARBA" id="ARBA00023210"/>
    </source>
</evidence>
<dbReference type="PANTHER" id="PTHR34108:SF1">
    <property type="entry name" value="SEPTUM SITE-DETERMINING PROTEIN MINC"/>
    <property type="match status" value="1"/>
</dbReference>
<name>A0A940YFL1_9BURK</name>
<dbReference type="PANTHER" id="PTHR34108">
    <property type="entry name" value="SEPTUM SITE-DETERMINING PROTEIN MINC"/>
    <property type="match status" value="1"/>
</dbReference>
<evidence type="ECO:0000256" key="6">
    <source>
        <dbReference type="HAMAP-Rule" id="MF_00267"/>
    </source>
</evidence>
<comment type="function">
    <text evidence="5 6">Cell division inhibitor that blocks the formation of polar Z ring septums. Rapidly oscillates between the poles of the cell to destabilize FtsZ filaments that have formed before they mature into polar Z rings. Prevents FtsZ polymerization.</text>
</comment>
<dbReference type="InterPro" id="IPR016098">
    <property type="entry name" value="CAP/MinC_C"/>
</dbReference>
<dbReference type="InterPro" id="IPR013033">
    <property type="entry name" value="MinC"/>
</dbReference>
<gene>
    <name evidence="6 9" type="primary">minC</name>
    <name evidence="9" type="ORF">KAK03_18030</name>
</gene>
<accession>A0A940YFL1</accession>
<keyword evidence="4 6" id="KW-0131">Cell cycle</keyword>
<evidence type="ECO:0000256" key="1">
    <source>
        <dbReference type="ARBA" id="ARBA00006291"/>
    </source>
</evidence>
<dbReference type="Pfam" id="PF03775">
    <property type="entry name" value="MinC_C"/>
    <property type="match status" value="1"/>
</dbReference>
<evidence type="ECO:0000256" key="4">
    <source>
        <dbReference type="ARBA" id="ARBA00023306"/>
    </source>
</evidence>
<dbReference type="InterPro" id="IPR007874">
    <property type="entry name" value="MinC_N"/>
</dbReference>
<comment type="subunit">
    <text evidence="6">Interacts with MinD and FtsZ.</text>
</comment>
<evidence type="ECO:0000259" key="7">
    <source>
        <dbReference type="Pfam" id="PF03775"/>
    </source>
</evidence>
<comment type="similarity">
    <text evidence="1 6">Belongs to the MinC family.</text>
</comment>
<dbReference type="NCBIfam" id="TIGR01222">
    <property type="entry name" value="minC"/>
    <property type="match status" value="1"/>
</dbReference>
<dbReference type="GO" id="GO:1901891">
    <property type="term" value="P:regulation of cell septum assembly"/>
    <property type="evidence" value="ECO:0007669"/>
    <property type="project" value="InterPro"/>
</dbReference>
<dbReference type="Proteomes" id="UP000676246">
    <property type="component" value="Unassembled WGS sequence"/>
</dbReference>
<keyword evidence="10" id="KW-1185">Reference proteome</keyword>
<evidence type="ECO:0000256" key="2">
    <source>
        <dbReference type="ARBA" id="ARBA00022618"/>
    </source>
</evidence>
<feature type="domain" description="Septum formation inhibitor MinC C-terminal" evidence="7">
    <location>
        <begin position="152"/>
        <end position="254"/>
    </location>
</feature>